<dbReference type="InterPro" id="IPR013813">
    <property type="entry name" value="Endoribo_LPSP/chorism_mut-like"/>
</dbReference>
<evidence type="ECO:0000313" key="1">
    <source>
        <dbReference type="EMBL" id="AXO15758.1"/>
    </source>
</evidence>
<evidence type="ECO:0000313" key="2">
    <source>
        <dbReference type="Proteomes" id="UP000256971"/>
    </source>
</evidence>
<dbReference type="PANTHER" id="PTHR43760">
    <property type="entry name" value="ENDORIBONUCLEASE-RELATED"/>
    <property type="match status" value="1"/>
</dbReference>
<gene>
    <name evidence="1" type="ORF">DY252_17180</name>
</gene>
<dbReference type="RefSeq" id="WP_082923434.1">
    <property type="nucleotide sequence ID" value="NZ_CP031555.1"/>
</dbReference>
<dbReference type="SUPFAM" id="SSF55298">
    <property type="entry name" value="YjgF-like"/>
    <property type="match status" value="1"/>
</dbReference>
<reference evidence="1 2" key="1">
    <citation type="submission" date="2018-08" db="EMBL/GenBank/DDBJ databases">
        <title>Complete genome sequence of type strain Thalassospira indica MCCC 1A01103T, isolated from isolated from deep seawater of the Indian Ocean.</title>
        <authorList>
            <person name="Liu Y."/>
        </authorList>
    </citation>
    <scope>NUCLEOTIDE SEQUENCE [LARGE SCALE GENOMIC DNA]</scope>
    <source>
        <strain evidence="1 2">PB8BT</strain>
    </source>
</reference>
<dbReference type="CDD" id="cd02199">
    <property type="entry name" value="YjgF_YER057c_UK114_like_1"/>
    <property type="match status" value="1"/>
</dbReference>
<organism evidence="1 2">
    <name type="scientific">Thalassospira indica</name>
    <dbReference type="NCBI Taxonomy" id="1891279"/>
    <lineage>
        <taxon>Bacteria</taxon>
        <taxon>Pseudomonadati</taxon>
        <taxon>Pseudomonadota</taxon>
        <taxon>Alphaproteobacteria</taxon>
        <taxon>Rhodospirillales</taxon>
        <taxon>Thalassospiraceae</taxon>
        <taxon>Thalassospira</taxon>
    </lineage>
</organism>
<dbReference type="Proteomes" id="UP000256971">
    <property type="component" value="Chromosome"/>
</dbReference>
<name>A0ABM6Y1Y6_9PROT</name>
<dbReference type="InterPro" id="IPR035959">
    <property type="entry name" value="RutC-like_sf"/>
</dbReference>
<protein>
    <submittedName>
        <fullName evidence="1">RidA family protein</fullName>
    </submittedName>
</protein>
<sequence>MYDVEERLNLSGYHLPELPKANGDYVTAIVVNELLHTSGQLSRSKNGVLYGPIDDGENISQAVKAAEVCALRCLAVAKGHLGALNRISQVVSVRGFVAATRDFKDHSKVLDGASSVFRTVWPGSAGQHIRTAVGVSSLPSGGLVEIEAVFQIIA</sequence>
<dbReference type="PANTHER" id="PTHR43760:SF1">
    <property type="entry name" value="ENDORIBONUCLEASE L-PSP_CHORISMATE MUTASE-LIKE DOMAIN-CONTAINING PROTEIN"/>
    <property type="match status" value="1"/>
</dbReference>
<dbReference type="InterPro" id="IPR006175">
    <property type="entry name" value="YjgF/YER057c/UK114"/>
</dbReference>
<dbReference type="Pfam" id="PF01042">
    <property type="entry name" value="Ribonuc_L-PSP"/>
    <property type="match status" value="1"/>
</dbReference>
<dbReference type="EMBL" id="CP031555">
    <property type="protein sequence ID" value="AXO15758.1"/>
    <property type="molecule type" value="Genomic_DNA"/>
</dbReference>
<dbReference type="Gene3D" id="3.30.1330.40">
    <property type="entry name" value="RutC-like"/>
    <property type="match status" value="1"/>
</dbReference>
<accession>A0ABM6Y1Y6</accession>
<proteinExistence type="predicted"/>
<keyword evidence="2" id="KW-1185">Reference proteome</keyword>